<feature type="compositionally biased region" description="Polar residues" evidence="1">
    <location>
        <begin position="348"/>
        <end position="357"/>
    </location>
</feature>
<accession>A0A942SU22</accession>
<dbReference type="RefSeq" id="WP_213140128.1">
    <property type="nucleotide sequence ID" value="NZ_JAGYPE020000010.1"/>
</dbReference>
<organism evidence="2">
    <name type="scientific">Neobacillus citreus</name>
    <dbReference type="NCBI Taxonomy" id="2833578"/>
    <lineage>
        <taxon>Bacteria</taxon>
        <taxon>Bacillati</taxon>
        <taxon>Bacillota</taxon>
        <taxon>Bacilli</taxon>
        <taxon>Bacillales</taxon>
        <taxon>Bacillaceae</taxon>
        <taxon>Neobacillus</taxon>
    </lineage>
</organism>
<gene>
    <name evidence="3" type="ORF">KHB02_008125</name>
    <name evidence="2" type="ORF">KHB02_01770</name>
</gene>
<dbReference type="EMBL" id="JAGYPE010000001">
    <property type="protein sequence ID" value="MBS4180109.1"/>
    <property type="molecule type" value="Genomic_DNA"/>
</dbReference>
<reference evidence="2" key="1">
    <citation type="submission" date="2021-05" db="EMBL/GenBank/DDBJ databases">
        <title>Novel Bacillus species.</title>
        <authorList>
            <person name="Liu G."/>
        </authorList>
    </citation>
    <scope>NUCLEOTIDE SEQUENCE</scope>
    <source>
        <strain evidence="2 4">FJAT-50051</strain>
    </source>
</reference>
<keyword evidence="4" id="KW-1185">Reference proteome</keyword>
<proteinExistence type="predicted"/>
<evidence type="ECO:0000313" key="3">
    <source>
        <dbReference type="EMBL" id="MCH6265497.1"/>
    </source>
</evidence>
<evidence type="ECO:0008006" key="5">
    <source>
        <dbReference type="Google" id="ProtNLM"/>
    </source>
</evidence>
<evidence type="ECO:0000256" key="1">
    <source>
        <dbReference type="SAM" id="MobiDB-lite"/>
    </source>
</evidence>
<dbReference type="EMBL" id="JAGYPE020000010">
    <property type="protein sequence ID" value="MCH6265497.1"/>
    <property type="molecule type" value="Genomic_DNA"/>
</dbReference>
<feature type="compositionally biased region" description="Basic and acidic residues" evidence="1">
    <location>
        <begin position="292"/>
        <end position="302"/>
    </location>
</feature>
<comment type="caution">
    <text evidence="2">The sequence shown here is derived from an EMBL/GenBank/DDBJ whole genome shotgun (WGS) entry which is preliminary data.</text>
</comment>
<feature type="compositionally biased region" description="Basic and acidic residues" evidence="1">
    <location>
        <begin position="268"/>
        <end position="285"/>
    </location>
</feature>
<dbReference type="Proteomes" id="UP000677265">
    <property type="component" value="Unassembled WGS sequence"/>
</dbReference>
<name>A0A942SU22_9BACI</name>
<evidence type="ECO:0000313" key="2">
    <source>
        <dbReference type="EMBL" id="MBS4180109.1"/>
    </source>
</evidence>
<sequence length="438" mass="49264">MGLEKFTAALDLLKGFYVNLYVGEEVYKGKLLGVEEDHVVLETDQKFIFYYRIDKIQAITKNTRDFKVLNSKTPFQKTQSLIALLNSFQHTWVTILSIHKQRFSGVLSEVDSDFVTLINGEERILLKLDYVSNILKGFIKEEKKATENKEAAEGQNKTENKQEQSKEKAAAKKDNSNQKSDKKDAEAKADTHSEKNEKVEIKEKDEIKENDDKHQAADQELAGWSKPFKLESPVANIEEDESHSSSGNEESKPEEKPAPVLLKTVVKKNSDNQNDNKSKNQEKTKQVVSQKETAKEKNEQKAKQVAKSDTTAAKTKEKTKSEAVSRNKKEMKTTETAPAKLKDKITAETAQSPSATTKFEKGQKEKRFIWNAFEQEKKSSRFAGEGAVGSNVNPSPFEGEIVSGSMVKSLPFAEIASGSSKNSYSFAEPAKIKRFRVY</sequence>
<feature type="compositionally biased region" description="Basic and acidic residues" evidence="1">
    <location>
        <begin position="314"/>
        <end position="333"/>
    </location>
</feature>
<evidence type="ECO:0000313" key="4">
    <source>
        <dbReference type="Proteomes" id="UP000677265"/>
    </source>
</evidence>
<feature type="region of interest" description="Disordered" evidence="1">
    <location>
        <begin position="145"/>
        <end position="362"/>
    </location>
</feature>
<feature type="compositionally biased region" description="Basic and acidic residues" evidence="1">
    <location>
        <begin position="145"/>
        <end position="217"/>
    </location>
</feature>
<dbReference type="AlphaFoldDB" id="A0A942SU22"/>
<protein>
    <recommendedName>
        <fullName evidence="5">DUF2642 domain-containing protein</fullName>
    </recommendedName>
</protein>